<evidence type="ECO:0000256" key="2">
    <source>
        <dbReference type="ARBA" id="ARBA00022679"/>
    </source>
</evidence>
<dbReference type="FunFam" id="3.40.50.2000:FF:000056">
    <property type="entry name" value="Glycosyltransferase"/>
    <property type="match status" value="1"/>
</dbReference>
<organism evidence="3 4">
    <name type="scientific">Kalanchoe fedtschenkoi</name>
    <name type="common">Lavender scallops</name>
    <name type="synonym">South American air plant</name>
    <dbReference type="NCBI Taxonomy" id="63787"/>
    <lineage>
        <taxon>Eukaryota</taxon>
        <taxon>Viridiplantae</taxon>
        <taxon>Streptophyta</taxon>
        <taxon>Embryophyta</taxon>
        <taxon>Tracheophyta</taxon>
        <taxon>Spermatophyta</taxon>
        <taxon>Magnoliopsida</taxon>
        <taxon>eudicotyledons</taxon>
        <taxon>Gunneridae</taxon>
        <taxon>Pentapetalae</taxon>
        <taxon>Saxifragales</taxon>
        <taxon>Crassulaceae</taxon>
        <taxon>Kalanchoe</taxon>
    </lineage>
</organism>
<dbReference type="InterPro" id="IPR002213">
    <property type="entry name" value="UDP_glucos_trans"/>
</dbReference>
<sequence>MRTGPREYEDPNEILPEGFLARTEGRGLICGWAPEANILAHKSVGGFVTHCGWNSILESIWFGVPTATWPLYAEQQVNAFQMVKDLELAVELKMDYRHGQEALVSAAEVENAVKLLMSVGLEMRKRVNKMSERSRAAVAKEGSSYETIGALINKVLC</sequence>
<name>A0A7N0VMK5_KALFE</name>
<dbReference type="PANTHER" id="PTHR48048:SF45">
    <property type="entry name" value="GLYCOSYLTRANSFERASE"/>
    <property type="match status" value="1"/>
</dbReference>
<keyword evidence="2" id="KW-0808">Transferase</keyword>
<dbReference type="EnsemblPlants" id="Kaladp1198s0006.1.v1.1">
    <property type="protein sequence ID" value="Kaladp1198s0006.1.v1.1"/>
    <property type="gene ID" value="Kaladp1198s0006.v1.1"/>
</dbReference>
<dbReference type="GO" id="GO:0035251">
    <property type="term" value="F:UDP-glucosyltransferase activity"/>
    <property type="evidence" value="ECO:0007669"/>
    <property type="project" value="InterPro"/>
</dbReference>
<keyword evidence="4" id="KW-1185">Reference proteome</keyword>
<proteinExistence type="inferred from homology"/>
<evidence type="ECO:0008006" key="5">
    <source>
        <dbReference type="Google" id="ProtNLM"/>
    </source>
</evidence>
<dbReference type="Gramene" id="Kaladp1198s0006.1.v1.1">
    <property type="protein sequence ID" value="Kaladp1198s0006.1.v1.1"/>
    <property type="gene ID" value="Kaladp1198s0006.v1.1"/>
</dbReference>
<comment type="similarity">
    <text evidence="1">Belongs to the UDP-glycosyltransferase family.</text>
</comment>
<dbReference type="Pfam" id="PF00201">
    <property type="entry name" value="UDPGT"/>
    <property type="match status" value="1"/>
</dbReference>
<evidence type="ECO:0000313" key="3">
    <source>
        <dbReference type="EnsemblPlants" id="Kaladp1198s0006.1.v1.1"/>
    </source>
</evidence>
<reference evidence="3" key="1">
    <citation type="submission" date="2021-01" db="UniProtKB">
        <authorList>
            <consortium name="EnsemblPlants"/>
        </authorList>
    </citation>
    <scope>IDENTIFICATION</scope>
</reference>
<dbReference type="InterPro" id="IPR050481">
    <property type="entry name" value="UDP-glycosyltransf_plant"/>
</dbReference>
<dbReference type="OMA" id="WAPEANI"/>
<dbReference type="CDD" id="cd03784">
    <property type="entry name" value="GT1_Gtf-like"/>
    <property type="match status" value="1"/>
</dbReference>
<dbReference type="Gene3D" id="3.40.50.2000">
    <property type="entry name" value="Glycogen Phosphorylase B"/>
    <property type="match status" value="2"/>
</dbReference>
<protein>
    <recommendedName>
        <fullName evidence="5">UDP-glycosyltransferases domain-containing protein</fullName>
    </recommendedName>
</protein>
<dbReference type="AlphaFoldDB" id="A0A7N0VMK5"/>
<dbReference type="SUPFAM" id="SSF53756">
    <property type="entry name" value="UDP-Glycosyltransferase/glycogen phosphorylase"/>
    <property type="match status" value="1"/>
</dbReference>
<dbReference type="PANTHER" id="PTHR48048">
    <property type="entry name" value="GLYCOSYLTRANSFERASE"/>
    <property type="match status" value="1"/>
</dbReference>
<accession>A0A7N0VMK5</accession>
<evidence type="ECO:0000313" key="4">
    <source>
        <dbReference type="Proteomes" id="UP000594263"/>
    </source>
</evidence>
<evidence type="ECO:0000256" key="1">
    <source>
        <dbReference type="ARBA" id="ARBA00009995"/>
    </source>
</evidence>
<dbReference type="Proteomes" id="UP000594263">
    <property type="component" value="Unplaced"/>
</dbReference>